<dbReference type="GO" id="GO:0005876">
    <property type="term" value="C:spindle microtubule"/>
    <property type="evidence" value="ECO:0007669"/>
    <property type="project" value="TreeGrafter"/>
</dbReference>
<dbReference type="PANTHER" id="PTHR16056:SF16">
    <property type="entry name" value="REGULATOR OF MICROTUBULE DYNAMICS PROTEIN 1"/>
    <property type="match status" value="1"/>
</dbReference>
<dbReference type="Pfam" id="PF21033">
    <property type="entry name" value="RMD1-3"/>
    <property type="match status" value="1"/>
</dbReference>
<name>A0A8C4ZH18_GADMO</name>
<keyword evidence="3" id="KW-0963">Cytoplasm</keyword>
<comment type="subunit">
    <text evidence="2">Interacts with microtubules.</text>
</comment>
<dbReference type="AlphaFoldDB" id="A0A8C4ZH18"/>
<dbReference type="InterPro" id="IPR011990">
    <property type="entry name" value="TPR-like_helical_dom_sf"/>
</dbReference>
<keyword evidence="5" id="KW-0802">TPR repeat</keyword>
<evidence type="ECO:0000256" key="5">
    <source>
        <dbReference type="ARBA" id="ARBA00022803"/>
    </source>
</evidence>
<accession>A0A8C4ZH18</accession>
<proteinExistence type="inferred from homology"/>
<evidence type="ECO:0000313" key="11">
    <source>
        <dbReference type="Proteomes" id="UP000694546"/>
    </source>
</evidence>
<evidence type="ECO:0000313" key="10">
    <source>
        <dbReference type="Ensembl" id="ENSGMOP00000014407.2"/>
    </source>
</evidence>
<dbReference type="GeneID" id="115536992"/>
<dbReference type="OrthoDB" id="69711at2759"/>
<comment type="similarity">
    <text evidence="7">Belongs to the RMDN family.</text>
</comment>
<dbReference type="GO" id="GO:0008017">
    <property type="term" value="F:microtubule binding"/>
    <property type="evidence" value="ECO:0007669"/>
    <property type="project" value="TreeGrafter"/>
</dbReference>
<evidence type="ECO:0000256" key="1">
    <source>
        <dbReference type="ARBA" id="ARBA00004245"/>
    </source>
</evidence>
<dbReference type="GO" id="GO:0097431">
    <property type="term" value="C:mitotic spindle pole"/>
    <property type="evidence" value="ECO:0007669"/>
    <property type="project" value="TreeGrafter"/>
</dbReference>
<evidence type="ECO:0000256" key="9">
    <source>
        <dbReference type="ARBA" id="ARBA00041958"/>
    </source>
</evidence>
<keyword evidence="11" id="KW-1185">Reference proteome</keyword>
<dbReference type="Gene3D" id="1.25.40.10">
    <property type="entry name" value="Tetratricopeptide repeat domain"/>
    <property type="match status" value="1"/>
</dbReference>
<dbReference type="RefSeq" id="XP_030204394.1">
    <property type="nucleotide sequence ID" value="XM_030348534.1"/>
</dbReference>
<dbReference type="Ensembl" id="ENSGMOT00000014779.2">
    <property type="protein sequence ID" value="ENSGMOP00000014407.2"/>
    <property type="gene ID" value="ENSGMOG00000013473.2"/>
</dbReference>
<evidence type="ECO:0000256" key="8">
    <source>
        <dbReference type="ARBA" id="ARBA00039966"/>
    </source>
</evidence>
<evidence type="ECO:0000256" key="6">
    <source>
        <dbReference type="ARBA" id="ARBA00023212"/>
    </source>
</evidence>
<organism evidence="10 11">
    <name type="scientific">Gadus morhua</name>
    <name type="common">Atlantic cod</name>
    <dbReference type="NCBI Taxonomy" id="8049"/>
    <lineage>
        <taxon>Eukaryota</taxon>
        <taxon>Metazoa</taxon>
        <taxon>Chordata</taxon>
        <taxon>Craniata</taxon>
        <taxon>Vertebrata</taxon>
        <taxon>Euteleostomi</taxon>
        <taxon>Actinopterygii</taxon>
        <taxon>Neopterygii</taxon>
        <taxon>Teleostei</taxon>
        <taxon>Neoteleostei</taxon>
        <taxon>Acanthomorphata</taxon>
        <taxon>Zeiogadaria</taxon>
        <taxon>Gadariae</taxon>
        <taxon>Gadiformes</taxon>
        <taxon>Gadoidei</taxon>
        <taxon>Gadidae</taxon>
        <taxon>Gadus</taxon>
    </lineage>
</organism>
<keyword evidence="4" id="KW-0677">Repeat</keyword>
<sequence length="307" mass="35038">MTGTLLMRFLTRSLLSGNPIIRSRGVASFIWTTAKRTNAFLISGRVAFCLGLPTVCYLGHEAYRGIHSAAVVFALEKAEEEIIEQADYLHSCAETEKLYQLLQQYNNSNDVEFLWRLARATRDRAMVQGVPADQKKALVYEAFGYAEKALEKDDACFASHKWYGILLSDLGDYMGTKHKLEKSLVIRKHLERAKELNPNDPTTVYILGYWCFSFAELSWSLRKLATVIFGTPPTSSYEEALEFFLKAEEVKPGFYSKNLLMLGKTYLALKDKENAHLWLTKARDYRPITTEDKEVHQEAVQLLKRLG</sequence>
<reference evidence="10" key="2">
    <citation type="submission" date="2025-09" db="UniProtKB">
        <authorList>
            <consortium name="Ensembl"/>
        </authorList>
    </citation>
    <scope>IDENTIFICATION</scope>
</reference>
<dbReference type="GO" id="GO:0005739">
    <property type="term" value="C:mitochondrion"/>
    <property type="evidence" value="ECO:0007669"/>
    <property type="project" value="TreeGrafter"/>
</dbReference>
<dbReference type="SUPFAM" id="SSF48452">
    <property type="entry name" value="TPR-like"/>
    <property type="match status" value="1"/>
</dbReference>
<dbReference type="GeneTree" id="ENSGT00950000182992"/>
<comment type="subcellular location">
    <subcellularLocation>
        <location evidence="1">Cytoplasm</location>
        <location evidence="1">Cytoskeleton</location>
    </subcellularLocation>
</comment>
<evidence type="ECO:0000256" key="2">
    <source>
        <dbReference type="ARBA" id="ARBA00011375"/>
    </source>
</evidence>
<evidence type="ECO:0000256" key="7">
    <source>
        <dbReference type="ARBA" id="ARBA00038360"/>
    </source>
</evidence>
<evidence type="ECO:0000256" key="4">
    <source>
        <dbReference type="ARBA" id="ARBA00022737"/>
    </source>
</evidence>
<dbReference type="OMA" id="KDVEILW"/>
<dbReference type="PANTHER" id="PTHR16056">
    <property type="entry name" value="REGULATOR OF MICROTUBULE DYNAMICS PROTEIN"/>
    <property type="match status" value="1"/>
</dbReference>
<dbReference type="InterPro" id="IPR049039">
    <property type="entry name" value="RMD1-3_a_helical_rpt"/>
</dbReference>
<gene>
    <name evidence="10" type="primary">rmdn1</name>
</gene>
<evidence type="ECO:0000256" key="3">
    <source>
        <dbReference type="ARBA" id="ARBA00022490"/>
    </source>
</evidence>
<keyword evidence="6" id="KW-0206">Cytoskeleton</keyword>
<dbReference type="Proteomes" id="UP000694546">
    <property type="component" value="Chromosome 23"/>
</dbReference>
<reference evidence="10" key="1">
    <citation type="submission" date="2025-08" db="UniProtKB">
        <authorList>
            <consortium name="Ensembl"/>
        </authorList>
    </citation>
    <scope>IDENTIFICATION</scope>
</reference>
<protein>
    <recommendedName>
        <fullName evidence="8">Regulator of microtubule dynamics protein 1</fullName>
    </recommendedName>
    <alternativeName>
        <fullName evidence="9">Protein FAM82B</fullName>
    </alternativeName>
</protein>